<dbReference type="PROSITE" id="PS00194">
    <property type="entry name" value="THIOREDOXIN_1"/>
    <property type="match status" value="1"/>
</dbReference>
<organism evidence="2">
    <name type="scientific">viral metagenome</name>
    <dbReference type="NCBI Taxonomy" id="1070528"/>
    <lineage>
        <taxon>unclassified sequences</taxon>
        <taxon>metagenomes</taxon>
        <taxon>organismal metagenomes</taxon>
    </lineage>
</organism>
<sequence length="178" mass="20327">MFGKMKKEMGRMPKMGKQVTQKNVLIGVILALFIATALFGYHKYAKPLLNRQKTANMEHNTNNDGPDGNIRTAEVLFFYADWCPHCKKVKEPVGDSMWDKLKRSEKVKEGTIINGYVIKYVPKDCTNNKDAATQETLDKYKVEGFPTFKIARGNEIIEYDAKPEIESLERFILATLSK</sequence>
<reference evidence="2" key="1">
    <citation type="journal article" date="2020" name="Nature">
        <title>Giant virus diversity and host interactions through global metagenomics.</title>
        <authorList>
            <person name="Schulz F."/>
            <person name="Roux S."/>
            <person name="Paez-Espino D."/>
            <person name="Jungbluth S."/>
            <person name="Walsh D.A."/>
            <person name="Denef V.J."/>
            <person name="McMahon K.D."/>
            <person name="Konstantinidis K.T."/>
            <person name="Eloe-Fadrosh E.A."/>
            <person name="Kyrpides N.C."/>
            <person name="Woyke T."/>
        </authorList>
    </citation>
    <scope>NUCLEOTIDE SEQUENCE</scope>
    <source>
        <strain evidence="2">GVMAG-M-3300020166-18</strain>
    </source>
</reference>
<dbReference type="AlphaFoldDB" id="A0A6C0BVQ0"/>
<name>A0A6C0BVQ0_9ZZZZ</name>
<evidence type="ECO:0000259" key="1">
    <source>
        <dbReference type="PROSITE" id="PS51352"/>
    </source>
</evidence>
<dbReference type="InterPro" id="IPR036249">
    <property type="entry name" value="Thioredoxin-like_sf"/>
</dbReference>
<dbReference type="PROSITE" id="PS51352">
    <property type="entry name" value="THIOREDOXIN_2"/>
    <property type="match status" value="1"/>
</dbReference>
<dbReference type="Pfam" id="PF00085">
    <property type="entry name" value="Thioredoxin"/>
    <property type="match status" value="1"/>
</dbReference>
<dbReference type="CDD" id="cd02961">
    <property type="entry name" value="PDI_a_family"/>
    <property type="match status" value="1"/>
</dbReference>
<feature type="domain" description="Thioredoxin" evidence="1">
    <location>
        <begin position="48"/>
        <end position="177"/>
    </location>
</feature>
<accession>A0A6C0BVQ0</accession>
<dbReference type="InterPro" id="IPR017937">
    <property type="entry name" value="Thioredoxin_CS"/>
</dbReference>
<evidence type="ECO:0000313" key="2">
    <source>
        <dbReference type="EMBL" id="QHS96407.1"/>
    </source>
</evidence>
<proteinExistence type="predicted"/>
<dbReference type="SUPFAM" id="SSF52833">
    <property type="entry name" value="Thioredoxin-like"/>
    <property type="match status" value="1"/>
</dbReference>
<dbReference type="EMBL" id="MN739271">
    <property type="protein sequence ID" value="QHS96407.1"/>
    <property type="molecule type" value="Genomic_DNA"/>
</dbReference>
<dbReference type="Gene3D" id="3.40.30.10">
    <property type="entry name" value="Glutaredoxin"/>
    <property type="match status" value="1"/>
</dbReference>
<dbReference type="InterPro" id="IPR013766">
    <property type="entry name" value="Thioredoxin_domain"/>
</dbReference>
<protein>
    <recommendedName>
        <fullName evidence="1">Thioredoxin domain-containing protein</fullName>
    </recommendedName>
</protein>